<dbReference type="HOGENOM" id="CLU_125470_2_4_3"/>
<evidence type="ECO:0000313" key="12">
    <source>
        <dbReference type="Proteomes" id="UP000010472"/>
    </source>
</evidence>
<dbReference type="InterPro" id="IPR016067">
    <property type="entry name" value="S-AdoMet_deCO2ase_core"/>
</dbReference>
<dbReference type="InterPro" id="IPR003826">
    <property type="entry name" value="AdoMetDC_fam_prok"/>
</dbReference>
<evidence type="ECO:0000256" key="4">
    <source>
        <dbReference type="ARBA" id="ARBA00022813"/>
    </source>
</evidence>
<dbReference type="KEGG" id="cep:Cri9333_4303"/>
<evidence type="ECO:0000313" key="11">
    <source>
        <dbReference type="EMBL" id="AFZ15089.1"/>
    </source>
</evidence>
<keyword evidence="5" id="KW-0745">Spermidine biosynthesis</keyword>
<proteinExistence type="predicted"/>
<dbReference type="Proteomes" id="UP000010472">
    <property type="component" value="Chromosome"/>
</dbReference>
<keyword evidence="4" id="KW-0068">Autocatalytic cleavage</keyword>
<dbReference type="STRING" id="1173022.Cri9333_4303"/>
<dbReference type="Gene3D" id="3.60.90.10">
    <property type="entry name" value="S-adenosylmethionine decarboxylase"/>
    <property type="match status" value="1"/>
</dbReference>
<evidence type="ECO:0000256" key="8">
    <source>
        <dbReference type="ARBA" id="ARBA00023239"/>
    </source>
</evidence>
<dbReference type="OrthoDB" id="9793120at2"/>
<keyword evidence="10" id="KW-0670">Pyruvate</keyword>
<dbReference type="eggNOG" id="COG1586">
    <property type="taxonomic scope" value="Bacteria"/>
</dbReference>
<dbReference type="GO" id="GO:0005829">
    <property type="term" value="C:cytosol"/>
    <property type="evidence" value="ECO:0007669"/>
    <property type="project" value="TreeGrafter"/>
</dbReference>
<protein>
    <submittedName>
        <fullName evidence="11">S-adenosylmethionine decarboxylase related protein</fullName>
    </submittedName>
</protein>
<gene>
    <name evidence="11" type="ORF">Cri9333_4303</name>
</gene>
<dbReference type="GO" id="GO:0008295">
    <property type="term" value="P:spermidine biosynthetic process"/>
    <property type="evidence" value="ECO:0007669"/>
    <property type="project" value="UniProtKB-KW"/>
</dbReference>
<evidence type="ECO:0000256" key="7">
    <source>
        <dbReference type="ARBA" id="ARBA00023145"/>
    </source>
</evidence>
<keyword evidence="9" id="KW-0704">Schiff base</keyword>
<dbReference type="PANTHER" id="PTHR33866">
    <property type="entry name" value="S-ADENOSYLMETHIONINE DECARBOXYLASE PROENZYME"/>
    <property type="match status" value="1"/>
</dbReference>
<keyword evidence="2" id="KW-0949">S-adenosyl-L-methionine</keyword>
<keyword evidence="8" id="KW-0456">Lyase</keyword>
<keyword evidence="3" id="KW-0210">Decarboxylase</keyword>
<evidence type="ECO:0000256" key="3">
    <source>
        <dbReference type="ARBA" id="ARBA00022793"/>
    </source>
</evidence>
<organism evidence="11 12">
    <name type="scientific">Crinalium epipsammum PCC 9333</name>
    <dbReference type="NCBI Taxonomy" id="1173022"/>
    <lineage>
        <taxon>Bacteria</taxon>
        <taxon>Bacillati</taxon>
        <taxon>Cyanobacteriota</taxon>
        <taxon>Cyanophyceae</taxon>
        <taxon>Gomontiellales</taxon>
        <taxon>Gomontiellaceae</taxon>
        <taxon>Crinalium</taxon>
    </lineage>
</organism>
<dbReference type="AlphaFoldDB" id="K9W5N2"/>
<evidence type="ECO:0000256" key="10">
    <source>
        <dbReference type="ARBA" id="ARBA00023317"/>
    </source>
</evidence>
<comment type="cofactor">
    <cofactor evidence="1">
        <name>pyruvate</name>
        <dbReference type="ChEBI" id="CHEBI:15361"/>
    </cofactor>
</comment>
<evidence type="ECO:0000256" key="9">
    <source>
        <dbReference type="ARBA" id="ARBA00023270"/>
    </source>
</evidence>
<evidence type="ECO:0000256" key="2">
    <source>
        <dbReference type="ARBA" id="ARBA00022691"/>
    </source>
</evidence>
<name>K9W5N2_9CYAN</name>
<dbReference type="PANTHER" id="PTHR33866:SF2">
    <property type="entry name" value="S-ADENOSYLMETHIONINE DECARBOXYLASE PROENZYME"/>
    <property type="match status" value="1"/>
</dbReference>
<keyword evidence="7" id="KW-0865">Zymogen</keyword>
<reference evidence="11 12" key="1">
    <citation type="submission" date="2012-06" db="EMBL/GenBank/DDBJ databases">
        <title>Finished chromosome of genome of Crinalium epipsammum PCC 9333.</title>
        <authorList>
            <consortium name="US DOE Joint Genome Institute"/>
            <person name="Gugger M."/>
            <person name="Coursin T."/>
            <person name="Rippka R."/>
            <person name="Tandeau De Marsac N."/>
            <person name="Huntemann M."/>
            <person name="Wei C.-L."/>
            <person name="Han J."/>
            <person name="Detter J.C."/>
            <person name="Han C."/>
            <person name="Tapia R."/>
            <person name="Davenport K."/>
            <person name="Daligault H."/>
            <person name="Erkkila T."/>
            <person name="Gu W."/>
            <person name="Munk A.C.C."/>
            <person name="Teshima H."/>
            <person name="Xu Y."/>
            <person name="Chain P."/>
            <person name="Chen A."/>
            <person name="Krypides N."/>
            <person name="Mavromatis K."/>
            <person name="Markowitz V."/>
            <person name="Szeto E."/>
            <person name="Ivanova N."/>
            <person name="Mikhailova N."/>
            <person name="Ovchinnikova G."/>
            <person name="Pagani I."/>
            <person name="Pati A."/>
            <person name="Goodwin L."/>
            <person name="Peters L."/>
            <person name="Pitluck S."/>
            <person name="Woyke T."/>
            <person name="Kerfeld C."/>
        </authorList>
    </citation>
    <scope>NUCLEOTIDE SEQUENCE [LARGE SCALE GENOMIC DNA]</scope>
    <source>
        <strain evidence="11 12">PCC 9333</strain>
    </source>
</reference>
<evidence type="ECO:0000256" key="5">
    <source>
        <dbReference type="ARBA" id="ARBA00023066"/>
    </source>
</evidence>
<sequence>MTVVIISHHLSAILTISDAVLNLSQQDFISLLRNAALSANMQPMGEVSVEFQPQGISAVILLSESHVALHLWPEHKKICIDIHVCDYQENNLIKAQNLANLLTLKLSANNEQEKWHYLKIMG</sequence>
<dbReference type="GO" id="GO:0004014">
    <property type="term" value="F:adenosylmethionine decarboxylase activity"/>
    <property type="evidence" value="ECO:0007669"/>
    <property type="project" value="InterPro"/>
</dbReference>
<dbReference type="SUPFAM" id="SSF56276">
    <property type="entry name" value="S-adenosylmethionine decarboxylase"/>
    <property type="match status" value="1"/>
</dbReference>
<dbReference type="EMBL" id="CP003620">
    <property type="protein sequence ID" value="AFZ15089.1"/>
    <property type="molecule type" value="Genomic_DNA"/>
</dbReference>
<dbReference type="Pfam" id="PF02675">
    <property type="entry name" value="AdoMet_dc"/>
    <property type="match status" value="1"/>
</dbReference>
<keyword evidence="12" id="KW-1185">Reference proteome</keyword>
<accession>K9W5N2</accession>
<keyword evidence="6" id="KW-0620">Polyamine biosynthesis</keyword>
<dbReference type="RefSeq" id="WP_015205183.1">
    <property type="nucleotide sequence ID" value="NC_019753.1"/>
</dbReference>
<evidence type="ECO:0000256" key="1">
    <source>
        <dbReference type="ARBA" id="ARBA00001928"/>
    </source>
</evidence>
<evidence type="ECO:0000256" key="6">
    <source>
        <dbReference type="ARBA" id="ARBA00023115"/>
    </source>
</evidence>